<dbReference type="Pfam" id="PF04932">
    <property type="entry name" value="Wzy_C"/>
    <property type="match status" value="1"/>
</dbReference>
<dbReference type="EMBL" id="CP027860">
    <property type="protein sequence ID" value="AVP96369.1"/>
    <property type="molecule type" value="Genomic_DNA"/>
</dbReference>
<reference evidence="7 8" key="1">
    <citation type="submission" date="2018-03" db="EMBL/GenBank/DDBJ databases">
        <title>Ahniella affigens gen. nov., sp. nov., a gammaproteobacterium isolated from sandy soil near a stream.</title>
        <authorList>
            <person name="Ko Y."/>
            <person name="Kim J.-H."/>
        </authorList>
    </citation>
    <scope>NUCLEOTIDE SEQUENCE [LARGE SCALE GENOMIC DNA]</scope>
    <source>
        <strain evidence="7 8">D13</strain>
    </source>
</reference>
<feature type="transmembrane region" description="Helical" evidence="5">
    <location>
        <begin position="159"/>
        <end position="179"/>
    </location>
</feature>
<dbReference type="RefSeq" id="WP_106890298.1">
    <property type="nucleotide sequence ID" value="NZ_CP027860.1"/>
</dbReference>
<dbReference type="OrthoDB" id="9783389at2"/>
<dbReference type="InterPro" id="IPR007016">
    <property type="entry name" value="O-antigen_ligase-rel_domated"/>
</dbReference>
<dbReference type="PANTHER" id="PTHR37422">
    <property type="entry name" value="TEICHURONIC ACID BIOSYNTHESIS PROTEIN TUAE"/>
    <property type="match status" value="1"/>
</dbReference>
<evidence type="ECO:0000256" key="2">
    <source>
        <dbReference type="ARBA" id="ARBA00022692"/>
    </source>
</evidence>
<gene>
    <name evidence="7" type="ORF">C7S18_03810</name>
</gene>
<feature type="transmembrane region" description="Helical" evidence="5">
    <location>
        <begin position="381"/>
        <end position="401"/>
    </location>
</feature>
<keyword evidence="4 5" id="KW-0472">Membrane</keyword>
<keyword evidence="3 5" id="KW-1133">Transmembrane helix</keyword>
<evidence type="ECO:0000313" key="8">
    <source>
        <dbReference type="Proteomes" id="UP000241074"/>
    </source>
</evidence>
<dbReference type="PANTHER" id="PTHR37422:SF13">
    <property type="entry name" value="LIPOPOLYSACCHARIDE BIOSYNTHESIS PROTEIN PA4999-RELATED"/>
    <property type="match status" value="1"/>
</dbReference>
<feature type="transmembrane region" description="Helical" evidence="5">
    <location>
        <begin position="232"/>
        <end position="265"/>
    </location>
</feature>
<proteinExistence type="predicted"/>
<keyword evidence="8" id="KW-1185">Reference proteome</keyword>
<evidence type="ECO:0000256" key="5">
    <source>
        <dbReference type="SAM" id="Phobius"/>
    </source>
</evidence>
<evidence type="ECO:0000313" key="7">
    <source>
        <dbReference type="EMBL" id="AVP96369.1"/>
    </source>
</evidence>
<evidence type="ECO:0000256" key="3">
    <source>
        <dbReference type="ARBA" id="ARBA00022989"/>
    </source>
</evidence>
<accession>A0A2P1PNF6</accession>
<organism evidence="7 8">
    <name type="scientific">Ahniella affigens</name>
    <dbReference type="NCBI Taxonomy" id="2021234"/>
    <lineage>
        <taxon>Bacteria</taxon>
        <taxon>Pseudomonadati</taxon>
        <taxon>Pseudomonadota</taxon>
        <taxon>Gammaproteobacteria</taxon>
        <taxon>Lysobacterales</taxon>
        <taxon>Rhodanobacteraceae</taxon>
        <taxon>Ahniella</taxon>
    </lineage>
</organism>
<feature type="transmembrane region" description="Helical" evidence="5">
    <location>
        <begin position="130"/>
        <end position="147"/>
    </location>
</feature>
<protein>
    <recommendedName>
        <fullName evidence="6">O-antigen ligase-related domain-containing protein</fullName>
    </recommendedName>
</protein>
<evidence type="ECO:0000256" key="4">
    <source>
        <dbReference type="ARBA" id="ARBA00023136"/>
    </source>
</evidence>
<evidence type="ECO:0000256" key="1">
    <source>
        <dbReference type="ARBA" id="ARBA00004141"/>
    </source>
</evidence>
<dbReference type="GO" id="GO:0016020">
    <property type="term" value="C:membrane"/>
    <property type="evidence" value="ECO:0007669"/>
    <property type="project" value="UniProtKB-SubCell"/>
</dbReference>
<feature type="transmembrane region" description="Helical" evidence="5">
    <location>
        <begin position="39"/>
        <end position="57"/>
    </location>
</feature>
<feature type="transmembrane region" description="Helical" evidence="5">
    <location>
        <begin position="199"/>
        <end position="220"/>
    </location>
</feature>
<keyword evidence="2 5" id="KW-0812">Transmembrane</keyword>
<evidence type="ECO:0000259" key="6">
    <source>
        <dbReference type="Pfam" id="PF04932"/>
    </source>
</evidence>
<dbReference type="Proteomes" id="UP000241074">
    <property type="component" value="Chromosome"/>
</dbReference>
<feature type="transmembrane region" description="Helical" evidence="5">
    <location>
        <begin position="271"/>
        <end position="292"/>
    </location>
</feature>
<dbReference type="InterPro" id="IPR051533">
    <property type="entry name" value="WaaL-like"/>
</dbReference>
<sequence>MAKARKQKPSPTQGGRTNAALQLLQPIPDREPWTWAQKGTALGLGIVLLGSAFALDYSVDQGFDAPKRLLFLLGAWIAVIATACASGRIEGALRDPFWRYPVRALPRILLVVAALLAVVSGLVAPGPSDWGDLRFIATGGLLIWMGMRIGKHHHVVKTVWVLALIAVLANTLLSLLQHTDMPSPVQVARLGGRFDTGGLLGNEGLVSLAAALSIPSLLAFAGKFKGLGRTSLIGAALLSVLVIVLNQQLTSLIAAAAGGSVWAVLRWRLVWIARLTPLFCVIALVVGLVPSLRQPVLARIGMQTIASAQIKTTYRLGAVAASVAMINERPWLGHGPGSYARDSQRFRVRAAEAWRTRLEMPPNANAFVYAHQDYLQWGAEFGLPSLLLGLAGLFAVLWRCALAAWRNADPETLAVVSTLCAGAVMALAWFPIHVPILAALLALAFGRAVVLGEARSLGETP</sequence>
<dbReference type="AlphaFoldDB" id="A0A2P1PNF6"/>
<feature type="transmembrane region" description="Helical" evidence="5">
    <location>
        <begin position="69"/>
        <end position="87"/>
    </location>
</feature>
<comment type="subcellular location">
    <subcellularLocation>
        <location evidence="1">Membrane</location>
        <topology evidence="1">Multi-pass membrane protein</topology>
    </subcellularLocation>
</comment>
<name>A0A2P1PNF6_9GAMM</name>
<dbReference type="KEGG" id="xba:C7S18_03810"/>
<feature type="transmembrane region" description="Helical" evidence="5">
    <location>
        <begin position="108"/>
        <end position="124"/>
    </location>
</feature>
<reference evidence="7 8" key="2">
    <citation type="submission" date="2018-03" db="EMBL/GenBank/DDBJ databases">
        <authorList>
            <person name="Keele B.F."/>
        </authorList>
    </citation>
    <scope>NUCLEOTIDE SEQUENCE [LARGE SCALE GENOMIC DNA]</scope>
    <source>
        <strain evidence="7 8">D13</strain>
    </source>
</reference>
<feature type="domain" description="O-antigen ligase-related" evidence="6">
    <location>
        <begin position="235"/>
        <end position="388"/>
    </location>
</feature>